<keyword evidence="5 8" id="KW-0472">Membrane</keyword>
<comment type="subcellular location">
    <subcellularLocation>
        <location evidence="8">Cell membrane</location>
        <topology evidence="8">Peripheral membrane protein</topology>
    </subcellularLocation>
    <subcellularLocation>
        <location evidence="1">Membrane</location>
    </subcellularLocation>
</comment>
<reference evidence="9" key="1">
    <citation type="submission" date="2023-10" db="EMBL/GenBank/DDBJ databases">
        <title>Screening of Alkalihalophilus pseudofirmusBZ-TG-HK211 and Its Alleviation of Salt Stress on Rapeseed Growth.</title>
        <authorList>
            <person name="Zhao B."/>
            <person name="Guo T."/>
        </authorList>
    </citation>
    <scope>NUCLEOTIDE SEQUENCE</scope>
    <source>
        <strain evidence="9">BZ-TG-HK211</strain>
    </source>
</reference>
<dbReference type="InterPro" id="IPR020781">
    <property type="entry name" value="ATPase_OSCP/d_CS"/>
</dbReference>
<dbReference type="Gene3D" id="1.10.520.20">
    <property type="entry name" value="N-terminal domain of the delta subunit of the F1F0-ATP synthase"/>
    <property type="match status" value="1"/>
</dbReference>
<keyword evidence="8" id="KW-1003">Cell membrane</keyword>
<organism evidence="9 10">
    <name type="scientific">Alkalihalophilus pseudofirmus</name>
    <name type="common">Bacillus pseudofirmus</name>
    <dbReference type="NCBI Taxonomy" id="79885"/>
    <lineage>
        <taxon>Bacteria</taxon>
        <taxon>Bacillati</taxon>
        <taxon>Bacillota</taxon>
        <taxon>Bacilli</taxon>
        <taxon>Bacillales</taxon>
        <taxon>Bacillaceae</taxon>
        <taxon>Alkalihalophilus</taxon>
    </lineage>
</organism>
<dbReference type="Pfam" id="PF00213">
    <property type="entry name" value="OSCP"/>
    <property type="match status" value="1"/>
</dbReference>
<dbReference type="PROSITE" id="PS00389">
    <property type="entry name" value="ATPASE_DELTA"/>
    <property type="match status" value="1"/>
</dbReference>
<comment type="function">
    <text evidence="8">This protein is part of the stalk that links CF(0) to CF(1). It either transmits conformational changes from CF(0) to CF(1) or is implicated in proton conduction.</text>
</comment>
<keyword evidence="6 8" id="KW-0139">CF(1)</keyword>
<comment type="similarity">
    <text evidence="8">Belongs to the ATPase delta chain family.</text>
</comment>
<dbReference type="SUPFAM" id="SSF47928">
    <property type="entry name" value="N-terminal domain of the delta subunit of the F1F0-ATP synthase"/>
    <property type="match status" value="1"/>
</dbReference>
<evidence type="ECO:0000313" key="10">
    <source>
        <dbReference type="Proteomes" id="UP001285636"/>
    </source>
</evidence>
<evidence type="ECO:0000256" key="2">
    <source>
        <dbReference type="ARBA" id="ARBA00022448"/>
    </source>
</evidence>
<dbReference type="NCBIfam" id="TIGR01145">
    <property type="entry name" value="ATP_synt_delta"/>
    <property type="match status" value="1"/>
</dbReference>
<keyword evidence="3 8" id="KW-0375">Hydrogen ion transport</keyword>
<evidence type="ECO:0000313" key="9">
    <source>
        <dbReference type="EMBL" id="MDV2886469.1"/>
    </source>
</evidence>
<gene>
    <name evidence="8" type="primary">atpH</name>
    <name evidence="9" type="ORF">RYX45_14860</name>
</gene>
<protein>
    <recommendedName>
        <fullName evidence="8">ATP synthase subunit delta</fullName>
    </recommendedName>
    <alternativeName>
        <fullName evidence="8">ATP synthase F(1) sector subunit delta</fullName>
    </alternativeName>
    <alternativeName>
        <fullName evidence="8">F-type ATPase subunit delta</fullName>
        <shortName evidence="8">F-ATPase subunit delta</shortName>
    </alternativeName>
</protein>
<dbReference type="NCBIfam" id="NF004403">
    <property type="entry name" value="PRK05758.2-4"/>
    <property type="match status" value="1"/>
</dbReference>
<sequence length="182" mass="20506">MSNQAVANRYAYALFQLAEEKSILSQVVQEMELVKEVVNTTPEFLQLLSHPKVTAEKKRAFIENSFKDSLSETSLHTLLLLVENKRIESLVDMIDSFKEMSYEAQDMAEAVVYSAKPLTSEEQAQIAVIFAKKVNKAKLLVTNVVNKDLLGGLKIRIGDRIYDGSVKSQLDRLERQLIAGTR</sequence>
<dbReference type="InterPro" id="IPR026015">
    <property type="entry name" value="ATP_synth_OSCP/delta_N_sf"/>
</dbReference>
<evidence type="ECO:0000256" key="8">
    <source>
        <dbReference type="HAMAP-Rule" id="MF_01416"/>
    </source>
</evidence>
<dbReference type="GO" id="GO:0005886">
    <property type="term" value="C:plasma membrane"/>
    <property type="evidence" value="ECO:0007669"/>
    <property type="project" value="UniProtKB-SubCell"/>
</dbReference>
<dbReference type="PRINTS" id="PR00125">
    <property type="entry name" value="ATPASEDELTA"/>
</dbReference>
<dbReference type="GO" id="GO:0046933">
    <property type="term" value="F:proton-transporting ATP synthase activity, rotational mechanism"/>
    <property type="evidence" value="ECO:0007669"/>
    <property type="project" value="UniProtKB-UniRule"/>
</dbReference>
<evidence type="ECO:0000256" key="5">
    <source>
        <dbReference type="ARBA" id="ARBA00023136"/>
    </source>
</evidence>
<evidence type="ECO:0000256" key="4">
    <source>
        <dbReference type="ARBA" id="ARBA00023065"/>
    </source>
</evidence>
<evidence type="ECO:0000256" key="6">
    <source>
        <dbReference type="ARBA" id="ARBA00023196"/>
    </source>
</evidence>
<name>A0AAJ2U1G0_ALKPS</name>
<dbReference type="RefSeq" id="WP_289235370.1">
    <property type="nucleotide sequence ID" value="NZ_CP117835.1"/>
</dbReference>
<dbReference type="GO" id="GO:0045259">
    <property type="term" value="C:proton-transporting ATP synthase complex"/>
    <property type="evidence" value="ECO:0007669"/>
    <property type="project" value="UniProtKB-KW"/>
</dbReference>
<dbReference type="Proteomes" id="UP001285636">
    <property type="component" value="Unassembled WGS sequence"/>
</dbReference>
<keyword evidence="7 8" id="KW-0066">ATP synthesis</keyword>
<dbReference type="AlphaFoldDB" id="A0AAJ2U1G0"/>
<dbReference type="EMBL" id="JAWJAY010000003">
    <property type="protein sequence ID" value="MDV2886469.1"/>
    <property type="molecule type" value="Genomic_DNA"/>
</dbReference>
<evidence type="ECO:0000256" key="1">
    <source>
        <dbReference type="ARBA" id="ARBA00004370"/>
    </source>
</evidence>
<proteinExistence type="inferred from homology"/>
<dbReference type="HAMAP" id="MF_01416">
    <property type="entry name" value="ATP_synth_delta_bact"/>
    <property type="match status" value="1"/>
</dbReference>
<keyword evidence="4 8" id="KW-0406">Ion transport</keyword>
<accession>A0AAJ2U1G0</accession>
<dbReference type="PANTHER" id="PTHR11910">
    <property type="entry name" value="ATP SYNTHASE DELTA CHAIN"/>
    <property type="match status" value="1"/>
</dbReference>
<comment type="function">
    <text evidence="8">F(1)F(0) ATP synthase produces ATP from ADP in the presence of a proton or sodium gradient. F-type ATPases consist of two structural domains, F(1) containing the extramembraneous catalytic core and F(0) containing the membrane proton channel, linked together by a central stalk and a peripheral stalk. During catalysis, ATP synthesis in the catalytic domain of F(1) is coupled via a rotary mechanism of the central stalk subunits to proton translocation.</text>
</comment>
<evidence type="ECO:0000256" key="3">
    <source>
        <dbReference type="ARBA" id="ARBA00022781"/>
    </source>
</evidence>
<dbReference type="InterPro" id="IPR000711">
    <property type="entry name" value="ATPase_OSCP/dsu"/>
</dbReference>
<comment type="caution">
    <text evidence="9">The sequence shown here is derived from an EMBL/GenBank/DDBJ whole genome shotgun (WGS) entry which is preliminary data.</text>
</comment>
<keyword evidence="2 8" id="KW-0813">Transport</keyword>
<evidence type="ECO:0000256" key="7">
    <source>
        <dbReference type="ARBA" id="ARBA00023310"/>
    </source>
</evidence>